<protein>
    <submittedName>
        <fullName evidence="1">Uncharacterized protein</fullName>
    </submittedName>
</protein>
<dbReference type="AlphaFoldDB" id="A0A5N6X4C5"/>
<reference evidence="2" key="1">
    <citation type="submission" date="2019-04" db="EMBL/GenBank/DDBJ databases">
        <title>Friends and foes A comparative genomics studyof 23 Aspergillus species from section Flavi.</title>
        <authorList>
            <consortium name="DOE Joint Genome Institute"/>
            <person name="Kjaerbolling I."/>
            <person name="Vesth T."/>
            <person name="Frisvad J.C."/>
            <person name="Nybo J.L."/>
            <person name="Theobald S."/>
            <person name="Kildgaard S."/>
            <person name="Isbrandt T."/>
            <person name="Kuo A."/>
            <person name="Sato A."/>
            <person name="Lyhne E.K."/>
            <person name="Kogle M.E."/>
            <person name="Wiebenga A."/>
            <person name="Kun R.S."/>
            <person name="Lubbers R.J."/>
            <person name="Makela M.R."/>
            <person name="Barry K."/>
            <person name="Chovatia M."/>
            <person name="Clum A."/>
            <person name="Daum C."/>
            <person name="Haridas S."/>
            <person name="He G."/>
            <person name="LaButti K."/>
            <person name="Lipzen A."/>
            <person name="Mondo S."/>
            <person name="Riley R."/>
            <person name="Salamov A."/>
            <person name="Simmons B.A."/>
            <person name="Magnuson J.K."/>
            <person name="Henrissat B."/>
            <person name="Mortensen U.H."/>
            <person name="Larsen T.O."/>
            <person name="Devries R.P."/>
            <person name="Grigoriev I.V."/>
            <person name="Machida M."/>
            <person name="Baker S.E."/>
            <person name="Andersen M.R."/>
        </authorList>
    </citation>
    <scope>NUCLEOTIDE SEQUENCE [LARGE SCALE GENOMIC DNA]</scope>
    <source>
        <strain evidence="2">CBS 130017</strain>
    </source>
</reference>
<keyword evidence="2" id="KW-1185">Reference proteome</keyword>
<accession>A0A5N6X4C5</accession>
<dbReference type="Proteomes" id="UP000325945">
    <property type="component" value="Unassembled WGS sequence"/>
</dbReference>
<proteinExistence type="predicted"/>
<dbReference type="EMBL" id="ML741788">
    <property type="protein sequence ID" value="KAE8328085.1"/>
    <property type="molecule type" value="Genomic_DNA"/>
</dbReference>
<evidence type="ECO:0000313" key="2">
    <source>
        <dbReference type="Proteomes" id="UP000325945"/>
    </source>
</evidence>
<gene>
    <name evidence="1" type="ORF">BDV39DRAFT_204485</name>
</gene>
<organism evidence="1 2">
    <name type="scientific">Aspergillus sergii</name>
    <dbReference type="NCBI Taxonomy" id="1034303"/>
    <lineage>
        <taxon>Eukaryota</taxon>
        <taxon>Fungi</taxon>
        <taxon>Dikarya</taxon>
        <taxon>Ascomycota</taxon>
        <taxon>Pezizomycotina</taxon>
        <taxon>Eurotiomycetes</taxon>
        <taxon>Eurotiomycetidae</taxon>
        <taxon>Eurotiales</taxon>
        <taxon>Aspergillaceae</taxon>
        <taxon>Aspergillus</taxon>
        <taxon>Aspergillus subgen. Circumdati</taxon>
    </lineage>
</organism>
<name>A0A5N6X4C5_9EURO</name>
<sequence length="128" mass="14813">MILLSTKLVSLSINVFKSSIKPSVIKEQDFGPVPISEETLAEYYLNVLNEIEEQYHKLPEVAILDFKFKTSSGEIRFEFPFALSATERTTKEQRKDTYATIIHIMSSQAEWADLNLHMRLDFKIEPDQ</sequence>
<evidence type="ECO:0000313" key="1">
    <source>
        <dbReference type="EMBL" id="KAE8328085.1"/>
    </source>
</evidence>